<evidence type="ECO:0000313" key="2">
    <source>
        <dbReference type="EMBL" id="KJZ01844.1"/>
    </source>
</evidence>
<feature type="signal peptide" evidence="1">
    <location>
        <begin position="1"/>
        <end position="23"/>
    </location>
</feature>
<dbReference type="eggNOG" id="COG0834">
    <property type="taxonomic scope" value="Bacteria"/>
</dbReference>
<evidence type="ECO:0000256" key="1">
    <source>
        <dbReference type="SAM" id="SignalP"/>
    </source>
</evidence>
<accession>A0A0F4PQW5</accession>
<dbReference type="GeneID" id="58227365"/>
<dbReference type="Gene3D" id="3.40.190.10">
    <property type="entry name" value="Periplasmic binding protein-like II"/>
    <property type="match status" value="2"/>
</dbReference>
<dbReference type="SUPFAM" id="SSF53850">
    <property type="entry name" value="Periplasmic binding protein-like II"/>
    <property type="match status" value="1"/>
</dbReference>
<protein>
    <submittedName>
        <fullName evidence="2">Uncharacterized protein</fullName>
    </submittedName>
</protein>
<evidence type="ECO:0000313" key="3">
    <source>
        <dbReference type="Proteomes" id="UP000033664"/>
    </source>
</evidence>
<comment type="caution">
    <text evidence="2">The sequence shown here is derived from an EMBL/GenBank/DDBJ whole genome shotgun (WGS) entry which is preliminary data.</text>
</comment>
<name>A0A0F4PQW5_9GAMM</name>
<dbReference type="PATRIC" id="fig|151081.8.peg.1687"/>
<sequence>MMVEGLLTRALLFSLMLCVPAYAQQTVRVAQEMRPLYPRDYYLQELLHSALAISDKPYTISYVDVHPHQQRILYMLDGERVDVHWSMTSPAREKLAIAVKVPLFKGRIGQRVLLAHPKLARALSAVESVSQLRHFSAVQGHDWPDTNILAANSLPVKPVANYQTMFRLTAQQRVDYFPRSVIEVVDELQAHQQMQLQIVDHVVLNYPSAFYFFVSKNRPELAAHLRQGLDVLIQRGEFDAIFTRYFSANLETLSLASRRHIMLANPFYLESP</sequence>
<keyword evidence="1" id="KW-0732">Signal</keyword>
<dbReference type="Proteomes" id="UP000033664">
    <property type="component" value="Unassembled WGS sequence"/>
</dbReference>
<gene>
    <name evidence="2" type="ORF">TW72_02550</name>
</gene>
<dbReference type="EMBL" id="JXXZ01000002">
    <property type="protein sequence ID" value="KJZ01844.1"/>
    <property type="molecule type" value="Genomic_DNA"/>
</dbReference>
<reference evidence="2 3" key="1">
    <citation type="journal article" date="2015" name="BMC Genomics">
        <title>Genome mining reveals unlocked bioactive potential of marine Gram-negative bacteria.</title>
        <authorList>
            <person name="Machado H."/>
            <person name="Sonnenschein E.C."/>
            <person name="Melchiorsen J."/>
            <person name="Gram L."/>
        </authorList>
    </citation>
    <scope>NUCLEOTIDE SEQUENCE [LARGE SCALE GENOMIC DNA]</scope>
    <source>
        <strain evidence="2 3">S3137</strain>
    </source>
</reference>
<dbReference type="RefSeq" id="WP_045979230.1">
    <property type="nucleotide sequence ID" value="NZ_JXXY01000006.1"/>
</dbReference>
<proteinExistence type="predicted"/>
<keyword evidence="3" id="KW-1185">Reference proteome</keyword>
<feature type="chain" id="PRO_5002474407" evidence="1">
    <location>
        <begin position="24"/>
        <end position="272"/>
    </location>
</feature>
<organism evidence="2 3">
    <name type="scientific">Pseudoalteromonas ruthenica</name>
    <dbReference type="NCBI Taxonomy" id="151081"/>
    <lineage>
        <taxon>Bacteria</taxon>
        <taxon>Pseudomonadati</taxon>
        <taxon>Pseudomonadota</taxon>
        <taxon>Gammaproteobacteria</taxon>
        <taxon>Alteromonadales</taxon>
        <taxon>Pseudoalteromonadaceae</taxon>
        <taxon>Pseudoalteromonas</taxon>
    </lineage>
</organism>
<dbReference type="AlphaFoldDB" id="A0A0F4PQW5"/>